<evidence type="ECO:0000259" key="5">
    <source>
        <dbReference type="PROSITE" id="PS50109"/>
    </source>
</evidence>
<dbReference type="InterPro" id="IPR005467">
    <property type="entry name" value="His_kinase_dom"/>
</dbReference>
<comment type="caution">
    <text evidence="9">The sequence shown here is derived from an EMBL/GenBank/DDBJ whole genome shotgun (WGS) entry which is preliminary data.</text>
</comment>
<dbReference type="Pfam" id="PF08447">
    <property type="entry name" value="PAS_3"/>
    <property type="match status" value="1"/>
</dbReference>
<dbReference type="Proteomes" id="UP000598032">
    <property type="component" value="Unassembled WGS sequence"/>
</dbReference>
<gene>
    <name evidence="9" type="primary">rcsC_1</name>
    <name evidence="9" type="ORF">LMG28140_00391</name>
</gene>
<dbReference type="PROSITE" id="PS50112">
    <property type="entry name" value="PAS"/>
    <property type="match status" value="1"/>
</dbReference>
<dbReference type="SMART" id="SM00091">
    <property type="entry name" value="PAS"/>
    <property type="match status" value="1"/>
</dbReference>
<dbReference type="SMART" id="SM00387">
    <property type="entry name" value="HATPase_c"/>
    <property type="match status" value="1"/>
</dbReference>
<feature type="domain" description="Response regulatory" evidence="6">
    <location>
        <begin position="535"/>
        <end position="648"/>
    </location>
</feature>
<dbReference type="CDD" id="cd16922">
    <property type="entry name" value="HATPase_EvgS-ArcB-TorS-like"/>
    <property type="match status" value="1"/>
</dbReference>
<dbReference type="RefSeq" id="WP_201640622.1">
    <property type="nucleotide sequence ID" value="NZ_CAJHCP010000001.1"/>
</dbReference>
<dbReference type="Gene3D" id="3.30.450.20">
    <property type="entry name" value="PAS domain"/>
    <property type="match status" value="1"/>
</dbReference>
<evidence type="ECO:0000313" key="9">
    <source>
        <dbReference type="EMBL" id="CAD6510797.1"/>
    </source>
</evidence>
<keyword evidence="9" id="KW-0418">Kinase</keyword>
<dbReference type="Pfam" id="PF00072">
    <property type="entry name" value="Response_reg"/>
    <property type="match status" value="2"/>
</dbReference>
<dbReference type="SMART" id="SM00086">
    <property type="entry name" value="PAC"/>
    <property type="match status" value="1"/>
</dbReference>
<evidence type="ECO:0000259" key="8">
    <source>
        <dbReference type="PROSITE" id="PS50113"/>
    </source>
</evidence>
<dbReference type="PRINTS" id="PR00344">
    <property type="entry name" value="BCTRLSENSOR"/>
</dbReference>
<evidence type="ECO:0000256" key="2">
    <source>
        <dbReference type="ARBA" id="ARBA00012438"/>
    </source>
</evidence>
<sequence>MTEEVSTPPAYVLVVDDDEGILRLARKSLERAGCRVAICAGVDAARERLTGGGPDLLVLDYQLSGPETGLDFFRRLRADGVRIPAILVTGFTDESRVIEALRAGVSDVVPKSGDYLDYLPEAVERVLSQVRLQRASDEALLLRDREQHYRTLSEALPHLVMTCNAAGDCDFLSKQWYDYTGLAEHSSYGLSWLDAVHPDDREEIRRSWLKAVASQAGDYRHEFRIRRHDGEYRWFDARVVAMRDAERNVNKWFGSCTDIHSQREAIEERERLLASEQAARQIAEEANRAKDRFLAMLSHELRTPLTPVLAGASVLEMIPDLPDQARNSVRMIRRNVELEARLIDDLLDLTRVANGKLRLSLETVDVHDVMDSVLELFRSEIQVKQQDVHVQKNAAHHYVLADRARLQQMLWNLIRNAAKFTPDGGHIYVRTRDERMHVQISVEDTGIGIEPEQIGKLFNAFEQGDQSMTRQFGGLGLGLAITKALTDVHGGTVIAQSPGAHCGATFTITLPTAAAPEVVQPVVAPAEVHPEGLLTVLLIEDHEDTAEVMAQLIRSLGHDVTVVGRVDDALAATQLQTFDLIVSDVGLPDGTGLDFIKAFREHSDAPAVALTGFGTDEDVRRCLSAGFTSHLTKPVNFGQLETMIEGAVHLKAQKDA</sequence>
<dbReference type="PROSITE" id="PS50109">
    <property type="entry name" value="HIS_KIN"/>
    <property type="match status" value="1"/>
</dbReference>
<evidence type="ECO:0000259" key="6">
    <source>
        <dbReference type="PROSITE" id="PS50110"/>
    </source>
</evidence>
<feature type="modified residue" description="4-aspartylphosphate" evidence="4">
    <location>
        <position position="584"/>
    </location>
</feature>
<dbReference type="PANTHER" id="PTHR43547">
    <property type="entry name" value="TWO-COMPONENT HISTIDINE KINASE"/>
    <property type="match status" value="1"/>
</dbReference>
<dbReference type="InterPro" id="IPR003594">
    <property type="entry name" value="HATPase_dom"/>
</dbReference>
<dbReference type="Pfam" id="PF00512">
    <property type="entry name" value="HisKA"/>
    <property type="match status" value="1"/>
</dbReference>
<dbReference type="EC" id="2.7.13.3" evidence="2"/>
<evidence type="ECO:0000259" key="7">
    <source>
        <dbReference type="PROSITE" id="PS50112"/>
    </source>
</evidence>
<dbReference type="SMART" id="SM00448">
    <property type="entry name" value="REC"/>
    <property type="match status" value="2"/>
</dbReference>
<feature type="domain" description="Response regulatory" evidence="6">
    <location>
        <begin position="11"/>
        <end position="126"/>
    </location>
</feature>
<dbReference type="InterPro" id="IPR001789">
    <property type="entry name" value="Sig_transdc_resp-reg_receiver"/>
</dbReference>
<dbReference type="SUPFAM" id="SSF47384">
    <property type="entry name" value="Homodimeric domain of signal transducing histidine kinase"/>
    <property type="match status" value="1"/>
</dbReference>
<keyword evidence="3 4" id="KW-0597">Phosphoprotein</keyword>
<dbReference type="NCBIfam" id="TIGR00229">
    <property type="entry name" value="sensory_box"/>
    <property type="match status" value="1"/>
</dbReference>
<dbReference type="CDD" id="cd00130">
    <property type="entry name" value="PAS"/>
    <property type="match status" value="1"/>
</dbReference>
<comment type="catalytic activity">
    <reaction evidence="1">
        <text>ATP + protein L-histidine = ADP + protein N-phospho-L-histidine.</text>
        <dbReference type="EC" id="2.7.13.3"/>
    </reaction>
</comment>
<dbReference type="InterPro" id="IPR000014">
    <property type="entry name" value="PAS"/>
</dbReference>
<dbReference type="SMART" id="SM00388">
    <property type="entry name" value="HisKA"/>
    <property type="match status" value="1"/>
</dbReference>
<dbReference type="Gene3D" id="3.30.565.10">
    <property type="entry name" value="Histidine kinase-like ATPase, C-terminal domain"/>
    <property type="match status" value="1"/>
</dbReference>
<dbReference type="InterPro" id="IPR000700">
    <property type="entry name" value="PAS-assoc_C"/>
</dbReference>
<feature type="domain" description="Histidine kinase" evidence="5">
    <location>
        <begin position="296"/>
        <end position="514"/>
    </location>
</feature>
<evidence type="ECO:0000313" key="10">
    <source>
        <dbReference type="Proteomes" id="UP000598032"/>
    </source>
</evidence>
<feature type="domain" description="PAS" evidence="7">
    <location>
        <begin position="145"/>
        <end position="216"/>
    </location>
</feature>
<dbReference type="InterPro" id="IPR035965">
    <property type="entry name" value="PAS-like_dom_sf"/>
</dbReference>
<dbReference type="GO" id="GO:0004673">
    <property type="term" value="F:protein histidine kinase activity"/>
    <property type="evidence" value="ECO:0007669"/>
    <property type="project" value="UniProtKB-EC"/>
</dbReference>
<dbReference type="EMBL" id="CAJHCP010000001">
    <property type="protein sequence ID" value="CAD6510797.1"/>
    <property type="molecule type" value="Genomic_DNA"/>
</dbReference>
<evidence type="ECO:0000256" key="1">
    <source>
        <dbReference type="ARBA" id="ARBA00000085"/>
    </source>
</evidence>
<dbReference type="CDD" id="cd00082">
    <property type="entry name" value="HisKA"/>
    <property type="match status" value="1"/>
</dbReference>
<protein>
    <recommendedName>
        <fullName evidence="2">histidine kinase</fullName>
        <ecNumber evidence="2">2.7.13.3</ecNumber>
    </recommendedName>
</protein>
<reference evidence="9 10" key="1">
    <citation type="submission" date="2020-10" db="EMBL/GenBank/DDBJ databases">
        <authorList>
            <person name="Peeters C."/>
        </authorList>
    </citation>
    <scope>NUCLEOTIDE SEQUENCE [LARGE SCALE GENOMIC DNA]</scope>
    <source>
        <strain evidence="9 10">LMG 28140</strain>
    </source>
</reference>
<dbReference type="InterPro" id="IPR003661">
    <property type="entry name" value="HisK_dim/P_dom"/>
</dbReference>
<dbReference type="Gene3D" id="1.10.287.130">
    <property type="match status" value="1"/>
</dbReference>
<organism evidence="9 10">
    <name type="scientific">Paraburkholderia metrosideri</name>
    <dbReference type="NCBI Taxonomy" id="580937"/>
    <lineage>
        <taxon>Bacteria</taxon>
        <taxon>Pseudomonadati</taxon>
        <taxon>Pseudomonadota</taxon>
        <taxon>Betaproteobacteria</taxon>
        <taxon>Burkholderiales</taxon>
        <taxon>Burkholderiaceae</taxon>
        <taxon>Paraburkholderia</taxon>
    </lineage>
</organism>
<feature type="domain" description="PAC" evidence="8">
    <location>
        <begin position="219"/>
        <end position="271"/>
    </location>
</feature>
<feature type="modified residue" description="4-aspartylphosphate" evidence="4">
    <location>
        <position position="60"/>
    </location>
</feature>
<evidence type="ECO:0000256" key="4">
    <source>
        <dbReference type="PROSITE-ProRule" id="PRU00169"/>
    </source>
</evidence>
<keyword evidence="10" id="KW-1185">Reference proteome</keyword>
<dbReference type="InterPro" id="IPR013655">
    <property type="entry name" value="PAS_fold_3"/>
</dbReference>
<dbReference type="InterPro" id="IPR001610">
    <property type="entry name" value="PAC"/>
</dbReference>
<accession>A0ABN7HGM5</accession>
<dbReference type="InterPro" id="IPR004358">
    <property type="entry name" value="Sig_transdc_His_kin-like_C"/>
</dbReference>
<dbReference type="PANTHER" id="PTHR43547:SF2">
    <property type="entry name" value="HYBRID SIGNAL TRANSDUCTION HISTIDINE KINASE C"/>
    <property type="match status" value="1"/>
</dbReference>
<dbReference type="InterPro" id="IPR036890">
    <property type="entry name" value="HATPase_C_sf"/>
</dbReference>
<dbReference type="PROSITE" id="PS50113">
    <property type="entry name" value="PAC"/>
    <property type="match status" value="1"/>
</dbReference>
<keyword evidence="9" id="KW-0808">Transferase</keyword>
<dbReference type="CDD" id="cd00156">
    <property type="entry name" value="REC"/>
    <property type="match status" value="1"/>
</dbReference>
<evidence type="ECO:0000256" key="3">
    <source>
        <dbReference type="ARBA" id="ARBA00022553"/>
    </source>
</evidence>
<dbReference type="SUPFAM" id="SSF52172">
    <property type="entry name" value="CheY-like"/>
    <property type="match status" value="2"/>
</dbReference>
<dbReference type="SUPFAM" id="SSF55785">
    <property type="entry name" value="PYP-like sensor domain (PAS domain)"/>
    <property type="match status" value="1"/>
</dbReference>
<dbReference type="PROSITE" id="PS50110">
    <property type="entry name" value="RESPONSE_REGULATORY"/>
    <property type="match status" value="2"/>
</dbReference>
<dbReference type="InterPro" id="IPR036097">
    <property type="entry name" value="HisK_dim/P_sf"/>
</dbReference>
<proteinExistence type="predicted"/>
<name>A0ABN7HGM5_9BURK</name>
<dbReference type="Gene3D" id="3.40.50.2300">
    <property type="match status" value="2"/>
</dbReference>
<dbReference type="Pfam" id="PF02518">
    <property type="entry name" value="HATPase_c"/>
    <property type="match status" value="1"/>
</dbReference>
<dbReference type="SUPFAM" id="SSF55874">
    <property type="entry name" value="ATPase domain of HSP90 chaperone/DNA topoisomerase II/histidine kinase"/>
    <property type="match status" value="1"/>
</dbReference>
<dbReference type="InterPro" id="IPR011006">
    <property type="entry name" value="CheY-like_superfamily"/>
</dbReference>